<name>A0ACC3Z0N4_COLTU</name>
<sequence>MISRAALARSVCLRCQLRLLDRPRALSSLRTPPFRSEFLQRRQYSSESAWDRLEANSKEQKAETIRERKSTSSFSFKDEPASKPAGPPSNHTTTVEEDAVPTKHNETESEASTEATPKKDSPLLFKKYNSRERRDHKRIGNRQVYLEREHLDVSMLGEKARTIVMRDSRNQKSITQLPIEELLPPEQLDIASRLEAEEKDLSMEEALGNIDELRPSDPILYQHQFDELLEVLANGFTIAQLRTYLIAASSTALKMPQQKEAEYSWLEAQWPWTPLQKIEVVGSPKERMCITLLKEAWQLKIREMVDGKGVFAAKVKERLLALLARDDKRLASIRQTYLDAGEKIQISRSRVRILASKAKTETILKKLDEAAQDIVVKEFEAGWITSNGADAALLEHLGQHTNTFITYNKANAKASVHFWHSMSSHLTVHQINVSWFKDATAEEGQEPQDNVVQRLLYTALHPRDASINLKYPEDNDGRLVPEVRGREKLSWKDKLTQWSRWVKPTGRVGSLQPEVNLDSKDVLSRPLQALPQDLDGPWSKPYSPIFASFGHVLHKGGDNFSLVAAAKSTNHIFSPTSPPPANLASLSKAVTSSKPVTTSLILSFRPHPSEDKKVTRNLPQLLELHLTVPEDLPEGPLSWDACPKRLVAVLDQNFTDIAYPSQPIDLRLSQPALTTMSPPALDTSPFREYIEAAKLDLLAGRLGPPSEITLSELPSTSNGKSISKPAKYMFVGLEMRRTLDVEYEGHRLQYTSIQAGHHGGRRAEMVLEATPVDGSLSEKDQETYMQKYLALVQDLAQGEVVKWVGERNPAAEHVGKDKVVEKAAAEEAGLEGNQEPRISELFESLLFPAKEQDAKTEVANGVQEQDVKAAPTNDG</sequence>
<protein>
    <submittedName>
        <fullName evidence="1">Uncharacterized protein</fullName>
    </submittedName>
</protein>
<comment type="caution">
    <text evidence="1">The sequence shown here is derived from an EMBL/GenBank/DDBJ whole genome shotgun (WGS) entry which is preliminary data.</text>
</comment>
<accession>A0ACC3Z0N4</accession>
<keyword evidence="2" id="KW-1185">Reference proteome</keyword>
<evidence type="ECO:0000313" key="2">
    <source>
        <dbReference type="Proteomes" id="UP000805649"/>
    </source>
</evidence>
<reference evidence="1 2" key="1">
    <citation type="journal article" date="2020" name="Phytopathology">
        <title>Genome Sequence Resources of Colletotrichum truncatum, C. plurivorum, C. musicola, and C. sojae: Four Species Pathogenic to Soybean (Glycine max).</title>
        <authorList>
            <person name="Rogerio F."/>
            <person name="Boufleur T.R."/>
            <person name="Ciampi-Guillardi M."/>
            <person name="Sukno S.A."/>
            <person name="Thon M.R."/>
            <person name="Massola Junior N.S."/>
            <person name="Baroncelli R."/>
        </authorList>
    </citation>
    <scope>NUCLEOTIDE SEQUENCE [LARGE SCALE GENOMIC DNA]</scope>
    <source>
        <strain evidence="1 2">CMES1059</strain>
    </source>
</reference>
<organism evidence="1 2">
    <name type="scientific">Colletotrichum truncatum</name>
    <name type="common">Anthracnose fungus</name>
    <name type="synonym">Colletotrichum capsici</name>
    <dbReference type="NCBI Taxonomy" id="5467"/>
    <lineage>
        <taxon>Eukaryota</taxon>
        <taxon>Fungi</taxon>
        <taxon>Dikarya</taxon>
        <taxon>Ascomycota</taxon>
        <taxon>Pezizomycotina</taxon>
        <taxon>Sordariomycetes</taxon>
        <taxon>Hypocreomycetidae</taxon>
        <taxon>Glomerellales</taxon>
        <taxon>Glomerellaceae</taxon>
        <taxon>Colletotrichum</taxon>
        <taxon>Colletotrichum truncatum species complex</taxon>
    </lineage>
</organism>
<proteinExistence type="predicted"/>
<evidence type="ECO:0000313" key="1">
    <source>
        <dbReference type="EMBL" id="KAL0937641.1"/>
    </source>
</evidence>
<dbReference type="Proteomes" id="UP000805649">
    <property type="component" value="Unassembled WGS sequence"/>
</dbReference>
<gene>
    <name evidence="1" type="ORF">CTRU02_207372</name>
</gene>
<dbReference type="EMBL" id="VUJX02000004">
    <property type="protein sequence ID" value="KAL0937641.1"/>
    <property type="molecule type" value="Genomic_DNA"/>
</dbReference>